<dbReference type="PANTHER" id="PTHR35024:SF4">
    <property type="entry name" value="POLYMER-FORMING CYTOSKELETAL PROTEIN"/>
    <property type="match status" value="1"/>
</dbReference>
<dbReference type="EMBL" id="JAGSCS010000017">
    <property type="protein sequence ID" value="MBR0576953.1"/>
    <property type="molecule type" value="Genomic_DNA"/>
</dbReference>
<protein>
    <submittedName>
        <fullName evidence="2">Polymer-forming cytoskeletal protein</fullName>
    </submittedName>
</protein>
<dbReference type="Pfam" id="PF04519">
    <property type="entry name" value="Bactofilin"/>
    <property type="match status" value="1"/>
</dbReference>
<evidence type="ECO:0000256" key="1">
    <source>
        <dbReference type="ARBA" id="ARBA00044755"/>
    </source>
</evidence>
<dbReference type="Proteomes" id="UP000675379">
    <property type="component" value="Unassembled WGS sequence"/>
</dbReference>
<proteinExistence type="inferred from homology"/>
<dbReference type="PANTHER" id="PTHR35024">
    <property type="entry name" value="HYPOTHETICAL CYTOSOLIC PROTEIN"/>
    <property type="match status" value="1"/>
</dbReference>
<organism evidence="2 3">
    <name type="scientific">Proteiniclasticum sediminis</name>
    <dbReference type="NCBI Taxonomy" id="2804028"/>
    <lineage>
        <taxon>Bacteria</taxon>
        <taxon>Bacillati</taxon>
        <taxon>Bacillota</taxon>
        <taxon>Clostridia</taxon>
        <taxon>Eubacteriales</taxon>
        <taxon>Clostridiaceae</taxon>
        <taxon>Proteiniclasticum</taxon>
    </lineage>
</organism>
<reference evidence="2" key="1">
    <citation type="submission" date="2021-04" db="EMBL/GenBank/DDBJ databases">
        <title>Proteiniclasticum sedimins sp. nov., an obligate anaerobic bacterium isolated from anaerobic sludge.</title>
        <authorList>
            <person name="Liu J."/>
        </authorList>
    </citation>
    <scope>NUCLEOTIDE SEQUENCE</scope>
    <source>
        <strain evidence="2">BAD-10</strain>
    </source>
</reference>
<dbReference type="RefSeq" id="WP_211802371.1">
    <property type="nucleotide sequence ID" value="NZ_JAGSCS010000017.1"/>
</dbReference>
<name>A0A941CSJ0_9CLOT</name>
<evidence type="ECO:0000313" key="3">
    <source>
        <dbReference type="Proteomes" id="UP000675379"/>
    </source>
</evidence>
<comment type="caution">
    <text evidence="2">The sequence shown here is derived from an EMBL/GenBank/DDBJ whole genome shotgun (WGS) entry which is preliminary data.</text>
</comment>
<keyword evidence="3" id="KW-1185">Reference proteome</keyword>
<accession>A0A941CSJ0</accession>
<comment type="similarity">
    <text evidence="1">Belongs to the bactofilin family.</text>
</comment>
<dbReference type="AlphaFoldDB" id="A0A941CSJ0"/>
<evidence type="ECO:0000313" key="2">
    <source>
        <dbReference type="EMBL" id="MBR0576953.1"/>
    </source>
</evidence>
<gene>
    <name evidence="2" type="ORF">KCG48_11565</name>
</gene>
<dbReference type="InterPro" id="IPR007607">
    <property type="entry name" value="BacA/B"/>
</dbReference>
<sequence>MEKKDLNLSGAGKMTGGEYRNVKVSGAGKITSDVVCESMTISGAVDVDGSVKADCCKVSGACQIRGDVKARELKISGGSSVGGNLEGDKISMSGGIKVGGDLKANELRLSGDIRVGSVECEELKMSGAMRAKGVVNCERCEMELAGKSEMEELVGSTIRVTADLNNARGILGNLLGFDRGSLKVEVVEGDDIFLENTTCAMVRGAQVRIGAGCRIGSVEYTDRLDVHMDAQVEHQVQI</sequence>